<keyword evidence="3" id="KW-1185">Reference proteome</keyword>
<accession>A0A540VXR4</accession>
<dbReference type="Proteomes" id="UP000319103">
    <property type="component" value="Unassembled WGS sequence"/>
</dbReference>
<evidence type="ECO:0008006" key="4">
    <source>
        <dbReference type="Google" id="ProtNLM"/>
    </source>
</evidence>
<dbReference type="EMBL" id="VIGB01000003">
    <property type="protein sequence ID" value="TQF01556.1"/>
    <property type="molecule type" value="Genomic_DNA"/>
</dbReference>
<comment type="caution">
    <text evidence="2">The sequence shown here is derived from an EMBL/GenBank/DDBJ whole genome shotgun (WGS) entry which is preliminary data.</text>
</comment>
<gene>
    <name evidence="2" type="ORF">E6W39_03990</name>
</gene>
<protein>
    <recommendedName>
        <fullName evidence="4">Tyr recombinase domain-containing protein</fullName>
    </recommendedName>
</protein>
<name>A0A540VXR4_9ACTN</name>
<evidence type="ECO:0000256" key="1">
    <source>
        <dbReference type="ARBA" id="ARBA00023172"/>
    </source>
</evidence>
<sequence>MATELSTGERAVGAPKSEAGKHAVGIPAEIVPEFEQHLRWYAQDGDDGLLFIGERGAPYRRSTFGRNWRKARAKLGMTGFCLYGLRHTGNVLAASTGVSLRNLIAHMGHNSARGALIYQPVPAEQQAKIANVISAAVVDIRTRRRQPASAGSAPITTAFRQR</sequence>
<dbReference type="GO" id="GO:0006310">
    <property type="term" value="P:DNA recombination"/>
    <property type="evidence" value="ECO:0007669"/>
    <property type="project" value="UniProtKB-KW"/>
</dbReference>
<dbReference type="InterPro" id="IPR011010">
    <property type="entry name" value="DNA_brk_join_enz"/>
</dbReference>
<evidence type="ECO:0000313" key="3">
    <source>
        <dbReference type="Proteomes" id="UP000319103"/>
    </source>
</evidence>
<dbReference type="OrthoDB" id="4529782at2"/>
<keyword evidence="1" id="KW-0233">DNA recombination</keyword>
<dbReference type="AlphaFoldDB" id="A0A540VXR4"/>
<evidence type="ECO:0000313" key="2">
    <source>
        <dbReference type="EMBL" id="TQF01556.1"/>
    </source>
</evidence>
<proteinExistence type="predicted"/>
<reference evidence="2 3" key="1">
    <citation type="submission" date="2019-06" db="EMBL/GenBank/DDBJ databases">
        <title>Description of Kitasatospora acidophila sp. nov. isolated from pine grove soil, and reclassification of Streptomyces novaecaesareae to Kitasatospora novaeceasareae comb. nov.</title>
        <authorList>
            <person name="Kim M.J."/>
        </authorList>
    </citation>
    <scope>NUCLEOTIDE SEQUENCE [LARGE SCALE GENOMIC DNA]</scope>
    <source>
        <strain evidence="2 3">MMS16-CNU292</strain>
    </source>
</reference>
<dbReference type="SUPFAM" id="SSF56349">
    <property type="entry name" value="DNA breaking-rejoining enzymes"/>
    <property type="match status" value="1"/>
</dbReference>
<dbReference type="InterPro" id="IPR013762">
    <property type="entry name" value="Integrase-like_cat_sf"/>
</dbReference>
<dbReference type="Gene3D" id="1.10.443.10">
    <property type="entry name" value="Intergrase catalytic core"/>
    <property type="match status" value="1"/>
</dbReference>
<dbReference type="GO" id="GO:0003677">
    <property type="term" value="F:DNA binding"/>
    <property type="evidence" value="ECO:0007669"/>
    <property type="project" value="InterPro"/>
</dbReference>
<dbReference type="RefSeq" id="WP_141632286.1">
    <property type="nucleotide sequence ID" value="NZ_VIGB01000003.1"/>
</dbReference>
<organism evidence="2 3">
    <name type="scientific">Kitasatospora acidiphila</name>
    <dbReference type="NCBI Taxonomy" id="2567942"/>
    <lineage>
        <taxon>Bacteria</taxon>
        <taxon>Bacillati</taxon>
        <taxon>Actinomycetota</taxon>
        <taxon>Actinomycetes</taxon>
        <taxon>Kitasatosporales</taxon>
        <taxon>Streptomycetaceae</taxon>
        <taxon>Kitasatospora</taxon>
    </lineage>
</organism>
<dbReference type="GO" id="GO:0015074">
    <property type="term" value="P:DNA integration"/>
    <property type="evidence" value="ECO:0007669"/>
    <property type="project" value="InterPro"/>
</dbReference>